<evidence type="ECO:0000313" key="4">
    <source>
        <dbReference type="Proteomes" id="UP000152407"/>
    </source>
</evidence>
<dbReference type="InterPro" id="IPR013783">
    <property type="entry name" value="Ig-like_fold"/>
</dbReference>
<evidence type="ECO:0000256" key="1">
    <source>
        <dbReference type="SAM" id="Phobius"/>
    </source>
</evidence>
<dbReference type="EMBL" id="KT781098">
    <property type="protein sequence ID" value="AMM04477.1"/>
    <property type="molecule type" value="Genomic_DNA"/>
</dbReference>
<organismHost>
    <name type="scientific">Synchiropus splendidus</name>
    <name type="common">Mandarinfish</name>
    <name type="synonym">Callionymus splendidus</name>
    <dbReference type="NCBI Taxonomy" id="270530"/>
</organismHost>
<sequence length="222" mass="24629">MCVTIHKTPSSWASIFEYGKNTLNVDVVTMGTNILLLCLVVCVHMACATHVTYTLHGTKGVSLSCPAERKPNVTYRAVRWYKQHDDGLRGLMSRRLDENGTTRYYVGAPTDMTMLPDDTLVLDFALTCDWNGTYTCHLSAPVGERNVESATELYVVPCMPPPVEPLQQDITAVVMFPVNVVLVVMTTVCAFIALLASTFMAVVIGMRVYSMYNRSPIYTPMV</sequence>
<evidence type="ECO:0000313" key="3">
    <source>
        <dbReference type="EMBL" id="AMM04477.1"/>
    </source>
</evidence>
<protein>
    <submittedName>
        <fullName evidence="3">ORF073L</fullName>
    </submittedName>
</protein>
<dbReference type="PROSITE" id="PS50835">
    <property type="entry name" value="IG_LIKE"/>
    <property type="match status" value="1"/>
</dbReference>
<dbReference type="PANTHER" id="PTHR15193">
    <property type="entry name" value="CD83 ANTIGEN"/>
    <property type="match status" value="1"/>
</dbReference>
<name>A0A140G0P4_ISKNV</name>
<organismHost>
    <name type="scientific">Siniperca chuatsi</name>
    <name type="common">Mandarin fish</name>
    <dbReference type="NCBI Taxonomy" id="119488"/>
</organismHost>
<reference evidence="4" key="1">
    <citation type="submission" date="2015-09" db="EMBL/GenBank/DDBJ databases">
        <authorList>
            <person name="Wen C.-M."/>
            <person name="Hong J.-R."/>
        </authorList>
    </citation>
    <scope>NUCLEOTIDE SEQUENCE [LARGE SCALE GENOMIC DNA]</scope>
</reference>
<feature type="transmembrane region" description="Helical" evidence="1">
    <location>
        <begin position="180"/>
        <end position="204"/>
    </location>
</feature>
<proteinExistence type="predicted"/>
<dbReference type="SUPFAM" id="SSF48726">
    <property type="entry name" value="Immunoglobulin"/>
    <property type="match status" value="1"/>
</dbReference>
<dbReference type="Proteomes" id="UP000152407">
    <property type="component" value="Segment"/>
</dbReference>
<keyword evidence="1" id="KW-0472">Membrane</keyword>
<dbReference type="InterPro" id="IPR007110">
    <property type="entry name" value="Ig-like_dom"/>
</dbReference>
<keyword evidence="1" id="KW-1133">Transmembrane helix</keyword>
<accession>A0A140G0P4</accession>
<dbReference type="Gene3D" id="2.60.40.10">
    <property type="entry name" value="Immunoglobulins"/>
    <property type="match status" value="1"/>
</dbReference>
<organism evidence="3 4">
    <name type="scientific">Infectious spleen and kidney necrosis virus</name>
    <name type="common">ISKNV</name>
    <dbReference type="NCBI Taxonomy" id="180170"/>
    <lineage>
        <taxon>Viruses</taxon>
        <taxon>Varidnaviria</taxon>
        <taxon>Bamfordvirae</taxon>
        <taxon>Nucleocytoviricota</taxon>
        <taxon>Megaviricetes</taxon>
        <taxon>Pimascovirales</taxon>
        <taxon>Pimascovirales incertae sedis</taxon>
        <taxon>Iridoviridae</taxon>
        <taxon>Alphairidovirinae</taxon>
        <taxon>Megalocytivirus</taxon>
        <taxon>Megalocytivirus pagrus1</taxon>
    </lineage>
</organism>
<dbReference type="InterPro" id="IPR036179">
    <property type="entry name" value="Ig-like_dom_sf"/>
</dbReference>
<keyword evidence="1" id="KW-0812">Transmembrane</keyword>
<evidence type="ECO:0000259" key="2">
    <source>
        <dbReference type="PROSITE" id="PS50835"/>
    </source>
</evidence>
<dbReference type="PANTHER" id="PTHR15193:SF1">
    <property type="entry name" value="CD83 ANTIGEN"/>
    <property type="match status" value="1"/>
</dbReference>
<feature type="domain" description="Ig-like" evidence="2">
    <location>
        <begin position="57"/>
        <end position="148"/>
    </location>
</feature>